<evidence type="ECO:0000313" key="1">
    <source>
        <dbReference type="EMBL" id="PTB95590.1"/>
    </source>
</evidence>
<feature type="non-terminal residue" evidence="1">
    <location>
        <position position="46"/>
    </location>
</feature>
<proteinExistence type="predicted"/>
<dbReference type="AlphaFoldDB" id="A0A2T4DP47"/>
<reference evidence="1 2" key="1">
    <citation type="submission" date="2018-03" db="EMBL/GenBank/DDBJ databases">
        <title>Cross-interface Injection: A General Nanoliter Liquid Handling Method Applied to Single Cells Genome Amplification Automated Nanoliter Liquid Handling Applied to Single Cell Multiple Displacement Amplification.</title>
        <authorList>
            <person name="Yun J."/>
            <person name="Xu P."/>
            <person name="Xu J."/>
            <person name="Dai X."/>
            <person name="Wang Y."/>
            <person name="Zheng X."/>
            <person name="Cao C."/>
            <person name="Yi Q."/>
            <person name="Zhu Y."/>
            <person name="Wang L."/>
            <person name="Dong Z."/>
            <person name="Huang Y."/>
            <person name="Huang L."/>
            <person name="Du W."/>
        </authorList>
    </citation>
    <scope>NUCLEOTIDE SEQUENCE [LARGE SCALE GENOMIC DNA]</scope>
    <source>
        <strain evidence="1 2">Z-D1-2</strain>
    </source>
</reference>
<comment type="caution">
    <text evidence="1">The sequence shown here is derived from an EMBL/GenBank/DDBJ whole genome shotgun (WGS) entry which is preliminary data.</text>
</comment>
<evidence type="ECO:0000313" key="2">
    <source>
        <dbReference type="Proteomes" id="UP000240608"/>
    </source>
</evidence>
<dbReference type="EMBL" id="PYVU01000102">
    <property type="protein sequence ID" value="PTB95590.1"/>
    <property type="molecule type" value="Genomic_DNA"/>
</dbReference>
<gene>
    <name evidence="1" type="ORF">C9994_11000</name>
</gene>
<sequence>MIKSVAVFCGSSAGNDPMYYAEAYKLGRILAKNEIRLIYGGARVGL</sequence>
<name>A0A2T4DP47_9BACT</name>
<protein>
    <submittedName>
        <fullName evidence="1">TIGR00730 family Rossman fold protein</fullName>
    </submittedName>
</protein>
<dbReference type="Gene3D" id="3.40.50.450">
    <property type="match status" value="1"/>
</dbReference>
<dbReference type="SUPFAM" id="SSF102405">
    <property type="entry name" value="MCP/YpsA-like"/>
    <property type="match status" value="1"/>
</dbReference>
<organism evidence="1 2">
    <name type="scientific">Marivirga lumbricoides</name>
    <dbReference type="NCBI Taxonomy" id="1046115"/>
    <lineage>
        <taxon>Bacteria</taxon>
        <taxon>Pseudomonadati</taxon>
        <taxon>Bacteroidota</taxon>
        <taxon>Cytophagia</taxon>
        <taxon>Cytophagales</taxon>
        <taxon>Marivirgaceae</taxon>
        <taxon>Marivirga</taxon>
    </lineage>
</organism>
<accession>A0A2T4DP47</accession>
<dbReference type="Proteomes" id="UP000240608">
    <property type="component" value="Unassembled WGS sequence"/>
</dbReference>